<proteinExistence type="predicted"/>
<evidence type="ECO:0000313" key="1">
    <source>
        <dbReference type="EMBL" id="EWC41756.1"/>
    </source>
</evidence>
<evidence type="ECO:0000313" key="2">
    <source>
        <dbReference type="Proteomes" id="UP000026923"/>
    </source>
</evidence>
<dbReference type="HOGENOM" id="CLU_2370659_0_0_6"/>
<dbReference type="AlphaFoldDB" id="A0A061JPV3"/>
<accession>A0A061JPV3</accession>
<sequence length="95" mass="10894">MIEHTDPGWSACPRLQALQLSARQTLIGIAPYLERFHSGREGLQEFQVDGLLFYPLELIKGVLVLSPQWPRRLTARWVAGAGEPAVWDFEFMTRR</sequence>
<organism evidence="1 2">
    <name type="scientific">Stutzerimonas stutzeri KOS6</name>
    <dbReference type="NCBI Taxonomy" id="1218352"/>
    <lineage>
        <taxon>Bacteria</taxon>
        <taxon>Pseudomonadati</taxon>
        <taxon>Pseudomonadota</taxon>
        <taxon>Gammaproteobacteria</taxon>
        <taxon>Pseudomonadales</taxon>
        <taxon>Pseudomonadaceae</taxon>
        <taxon>Stutzerimonas</taxon>
    </lineage>
</organism>
<dbReference type="Proteomes" id="UP000026923">
    <property type="component" value="Unassembled WGS sequence"/>
</dbReference>
<dbReference type="eggNOG" id="ENOG5032FA3">
    <property type="taxonomic scope" value="Bacteria"/>
</dbReference>
<protein>
    <submittedName>
        <fullName evidence="1">Uncharacterized protein</fullName>
    </submittedName>
</protein>
<comment type="caution">
    <text evidence="1">The sequence shown here is derived from an EMBL/GenBank/DDBJ whole genome shotgun (WGS) entry which is preliminary data.</text>
</comment>
<reference evidence="1 2" key="1">
    <citation type="journal article" date="2013" name="Genome Announc.">
        <title>Draft Genome of the Nitrogen-Fixing Bacterium Pseudomonas stutzeri Strain KOS6 Isolated from Industrial Hydrocarbon Sludge.</title>
        <authorList>
            <person name="Grigoryeva T.V."/>
            <person name="Laikov A.V."/>
            <person name="Naumova R.P."/>
            <person name="Manolov A.I."/>
            <person name="Larin A.K."/>
            <person name="Karpova I.Y."/>
            <person name="Semashko T.A."/>
            <person name="Alexeev D.G."/>
            <person name="Kostryukova E.S."/>
            <person name="Muller R."/>
            <person name="Govorun V.M."/>
        </authorList>
    </citation>
    <scope>NUCLEOTIDE SEQUENCE [LARGE SCALE GENOMIC DNA]</scope>
    <source>
        <strain evidence="1 2">KOS6</strain>
    </source>
</reference>
<gene>
    <name evidence="1" type="ORF">B597_008300</name>
</gene>
<dbReference type="RefSeq" id="WP_003292751.1">
    <property type="nucleotide sequence ID" value="NZ_KK020676.1"/>
</dbReference>
<name>A0A061JPV3_STUST</name>
<dbReference type="OrthoDB" id="6887262at2"/>
<dbReference type="EMBL" id="AMCZ02000008">
    <property type="protein sequence ID" value="EWC41756.1"/>
    <property type="molecule type" value="Genomic_DNA"/>
</dbReference>